<dbReference type="EC" id="2.3.1.1" evidence="5 15"/>
<dbReference type="GO" id="GO:0006526">
    <property type="term" value="P:L-arginine biosynthetic process"/>
    <property type="evidence" value="ECO:0007669"/>
    <property type="project" value="UniProtKB-UniPathway"/>
</dbReference>
<evidence type="ECO:0000256" key="5">
    <source>
        <dbReference type="ARBA" id="ARBA00012697"/>
    </source>
</evidence>
<dbReference type="STRING" id="1283841.A0A084QC91"/>
<evidence type="ECO:0000313" key="18">
    <source>
        <dbReference type="Proteomes" id="UP000028524"/>
    </source>
</evidence>
<dbReference type="EMBL" id="KL660849">
    <property type="protein sequence ID" value="KFA61576.1"/>
    <property type="molecule type" value="Genomic_DNA"/>
</dbReference>
<evidence type="ECO:0000256" key="8">
    <source>
        <dbReference type="ARBA" id="ARBA00022679"/>
    </source>
</evidence>
<evidence type="ECO:0000256" key="6">
    <source>
        <dbReference type="ARBA" id="ARBA00018802"/>
    </source>
</evidence>
<evidence type="ECO:0000256" key="14">
    <source>
        <dbReference type="ARBA" id="ARBA00048372"/>
    </source>
</evidence>
<keyword evidence="9" id="KW-0809">Transit peptide</keyword>
<gene>
    <name evidence="17" type="ORF">S40285_04007</name>
</gene>
<evidence type="ECO:0000259" key="16">
    <source>
        <dbReference type="PROSITE" id="PS51731"/>
    </source>
</evidence>
<dbReference type="GO" id="GO:0005759">
    <property type="term" value="C:mitochondrial matrix"/>
    <property type="evidence" value="ECO:0007669"/>
    <property type="project" value="TreeGrafter"/>
</dbReference>
<keyword evidence="11 15" id="KW-0012">Acyltransferase</keyword>
<sequence>MTWMKANNDVLVSVLEASATRRDAKGYLQTYASENGKVKPVTSAKQDGHGIDQPIHVAIVKLRAPQHLDNETLDGVARTITQLRVLGLLSLVVVDCGLDESRDVFQDQALRLCEAIESFGRPTAKLIDNVMIRTSEATSSAPSFLSQGVRVDDPGFLSQCLMHGMIPVIPSIASQDELSLPKPCNSNQVVLALTRYLTGYQFHPETASPAPEPLNGEASRPTKIASVQRVIILDPLGGTPKTGRPGTCHRFINLEQEYGVLIKELMGPEGSPVTDAGQVQISAATHASNLSLAKEALAMLPASSSTLITTPFAAANNMSPSSGALSAMSGHRGFAFDGMVTTRKRQNPLLHNLLTDKPVYSSSLPVQRIQNGAIHGSIAGATTLIKRGMPVTIYPNPRTDPWTPPPPGSPRLRLTDRCVDLPRLIHLIEDSFNRKLDVEDYLNRVNENLAGIIIAGEYEGGAILTWEKPSGKNDQEPECLVPYLDKFAVLKSQQGSGGVADIVFNAMVRDCFPDGVCWRSRKNNPVNKWYFERSLGTKKLSESNWTMFWTTPGLDSQHPTLLDYEDVCRSVEPSWADNKHILD</sequence>
<dbReference type="AlphaFoldDB" id="A0A084QC91"/>
<dbReference type="UniPathway" id="UPA00068">
    <property type="reaction ID" value="UER00106"/>
</dbReference>
<dbReference type="PANTHER" id="PTHR23342:SF4">
    <property type="entry name" value="AMINO-ACID ACETYLTRANSFERASE, MITOCHONDRIAL"/>
    <property type="match status" value="1"/>
</dbReference>
<dbReference type="FunFam" id="3.40.630.30:FF:000049">
    <property type="entry name" value="Amino-acid acetyltransferase, mitochondrial"/>
    <property type="match status" value="1"/>
</dbReference>
<evidence type="ECO:0000256" key="1">
    <source>
        <dbReference type="ARBA" id="ARBA00002294"/>
    </source>
</evidence>
<dbReference type="GO" id="GO:0004042">
    <property type="term" value="F:L-glutamate N-acetyltransferase activity"/>
    <property type="evidence" value="ECO:0007669"/>
    <property type="project" value="InterPro"/>
</dbReference>
<dbReference type="InterPro" id="IPR006855">
    <property type="entry name" value="Vertebrate-like_GNAT_dom"/>
</dbReference>
<evidence type="ECO:0000256" key="13">
    <source>
        <dbReference type="ARBA" id="ARBA00033251"/>
    </source>
</evidence>
<dbReference type="PROSITE" id="PS51731">
    <property type="entry name" value="GNAT_NAGS"/>
    <property type="match status" value="1"/>
</dbReference>
<keyword evidence="8 15" id="KW-0808">Transferase</keyword>
<keyword evidence="7 15" id="KW-0028">Amino-acid biosynthesis</keyword>
<comment type="subcellular location">
    <subcellularLocation>
        <location evidence="2 15">Mitochondrion</location>
    </subcellularLocation>
</comment>
<dbReference type="Gene3D" id="3.40.1160.10">
    <property type="entry name" value="Acetylglutamate kinase-like"/>
    <property type="match status" value="1"/>
</dbReference>
<evidence type="ECO:0000256" key="10">
    <source>
        <dbReference type="ARBA" id="ARBA00023128"/>
    </source>
</evidence>
<dbReference type="InterPro" id="IPR011190">
    <property type="entry name" value="GlcNAc_Synth_fun"/>
</dbReference>
<dbReference type="PANTHER" id="PTHR23342">
    <property type="entry name" value="N-ACETYLGLUTAMATE SYNTHASE"/>
    <property type="match status" value="1"/>
</dbReference>
<accession>A0A084QC91</accession>
<feature type="domain" description="N-acetyltransferase" evidence="16">
    <location>
        <begin position="408"/>
        <end position="573"/>
    </location>
</feature>
<comment type="function">
    <text evidence="1 15">N-acetylglutamate synthase involved in arginine biosynthesis.</text>
</comment>
<name>A0A084QC91_STAC4</name>
<evidence type="ECO:0000256" key="3">
    <source>
        <dbReference type="ARBA" id="ARBA00004925"/>
    </source>
</evidence>
<organism evidence="17 18">
    <name type="scientific">Stachybotrys chlorohalonatus (strain IBT 40285)</name>
    <dbReference type="NCBI Taxonomy" id="1283841"/>
    <lineage>
        <taxon>Eukaryota</taxon>
        <taxon>Fungi</taxon>
        <taxon>Dikarya</taxon>
        <taxon>Ascomycota</taxon>
        <taxon>Pezizomycotina</taxon>
        <taxon>Sordariomycetes</taxon>
        <taxon>Hypocreomycetidae</taxon>
        <taxon>Hypocreales</taxon>
        <taxon>Stachybotryaceae</taxon>
        <taxon>Stachybotrys</taxon>
    </lineage>
</organism>
<dbReference type="FunCoup" id="A0A084QC91">
    <property type="interactions" value="97"/>
</dbReference>
<evidence type="ECO:0000256" key="2">
    <source>
        <dbReference type="ARBA" id="ARBA00004173"/>
    </source>
</evidence>
<evidence type="ECO:0000256" key="4">
    <source>
        <dbReference type="ARBA" id="ARBA00008694"/>
    </source>
</evidence>
<evidence type="ECO:0000256" key="9">
    <source>
        <dbReference type="ARBA" id="ARBA00022946"/>
    </source>
</evidence>
<dbReference type="OMA" id="NAMVRDC"/>
<dbReference type="InterPro" id="IPR036393">
    <property type="entry name" value="AceGlu_kinase-like_sf"/>
</dbReference>
<keyword evidence="10 15" id="KW-0496">Mitochondrion</keyword>
<evidence type="ECO:0000256" key="12">
    <source>
        <dbReference type="ARBA" id="ARBA00030346"/>
    </source>
</evidence>
<dbReference type="GO" id="GO:0006592">
    <property type="term" value="P:ornithine biosynthetic process"/>
    <property type="evidence" value="ECO:0007669"/>
    <property type="project" value="TreeGrafter"/>
</dbReference>
<dbReference type="Proteomes" id="UP000028524">
    <property type="component" value="Unassembled WGS sequence"/>
</dbReference>
<reference evidence="17 18" key="1">
    <citation type="journal article" date="2014" name="BMC Genomics">
        <title>Comparative genome sequencing reveals chemotype-specific gene clusters in the toxigenic black mold Stachybotrys.</title>
        <authorList>
            <person name="Semeiks J."/>
            <person name="Borek D."/>
            <person name="Otwinowski Z."/>
            <person name="Grishin N.V."/>
        </authorList>
    </citation>
    <scope>NUCLEOTIDE SEQUENCE [LARGE SCALE GENOMIC DNA]</scope>
    <source>
        <strain evidence="17 18">IBT 40285</strain>
    </source>
</reference>
<dbReference type="PIRSF" id="PIRSF007892">
    <property type="entry name" value="NAGS_fungal"/>
    <property type="match status" value="1"/>
</dbReference>
<evidence type="ECO:0000256" key="15">
    <source>
        <dbReference type="PIRNR" id="PIRNR007892"/>
    </source>
</evidence>
<keyword evidence="18" id="KW-1185">Reference proteome</keyword>
<dbReference type="HOGENOM" id="CLU_013088_0_0_1"/>
<dbReference type="Gene3D" id="3.40.630.30">
    <property type="match status" value="1"/>
</dbReference>
<dbReference type="OrthoDB" id="5585968at2759"/>
<evidence type="ECO:0000256" key="7">
    <source>
        <dbReference type="ARBA" id="ARBA00022605"/>
    </source>
</evidence>
<protein>
    <recommendedName>
        <fullName evidence="6 15">Amino-acid acetyltransferase, mitochondrial</fullName>
        <ecNumber evidence="5 15">2.3.1.1</ecNumber>
    </recommendedName>
    <alternativeName>
        <fullName evidence="12 15">Glutamate N-acetyltransferase</fullName>
    </alternativeName>
    <alternativeName>
        <fullName evidence="13 15">N-acetylglutamate synthase</fullName>
    </alternativeName>
</protein>
<comment type="catalytic activity">
    <reaction evidence="14 15">
        <text>L-glutamate + acetyl-CoA = N-acetyl-L-glutamate + CoA + H(+)</text>
        <dbReference type="Rhea" id="RHEA:24292"/>
        <dbReference type="ChEBI" id="CHEBI:15378"/>
        <dbReference type="ChEBI" id="CHEBI:29985"/>
        <dbReference type="ChEBI" id="CHEBI:44337"/>
        <dbReference type="ChEBI" id="CHEBI:57287"/>
        <dbReference type="ChEBI" id="CHEBI:57288"/>
        <dbReference type="EC" id="2.3.1.1"/>
    </reaction>
</comment>
<comment type="pathway">
    <text evidence="3 15">Amino-acid biosynthesis; L-arginine biosynthesis; N(2)-acetyl-L-ornithine from L-glutamate: step 1/4.</text>
</comment>
<comment type="similarity">
    <text evidence="4 15">Belongs to the acetyltransferase family.</text>
</comment>
<dbReference type="InParanoid" id="A0A084QC91"/>
<dbReference type="Pfam" id="PF04768">
    <property type="entry name" value="NAT"/>
    <property type="match status" value="1"/>
</dbReference>
<proteinExistence type="inferred from homology"/>
<evidence type="ECO:0000256" key="11">
    <source>
        <dbReference type="ARBA" id="ARBA00023315"/>
    </source>
</evidence>
<evidence type="ECO:0000313" key="17">
    <source>
        <dbReference type="EMBL" id="KFA61576.1"/>
    </source>
</evidence>